<reference evidence="1" key="1">
    <citation type="journal article" date="2020" name="mSystems">
        <title>Genome- and Community-Level Interaction Insights into Carbon Utilization and Element Cycling Functions of Hydrothermarchaeota in Hydrothermal Sediment.</title>
        <authorList>
            <person name="Zhou Z."/>
            <person name="Liu Y."/>
            <person name="Xu W."/>
            <person name="Pan J."/>
            <person name="Luo Z.H."/>
            <person name="Li M."/>
        </authorList>
    </citation>
    <scope>NUCLEOTIDE SEQUENCE [LARGE SCALE GENOMIC DNA]</scope>
    <source>
        <strain evidence="1">SpSt-1220</strain>
    </source>
</reference>
<gene>
    <name evidence="1" type="ORF">ENN94_05380</name>
</gene>
<dbReference type="EMBL" id="DSDO01000363">
    <property type="protein sequence ID" value="HDR47117.1"/>
    <property type="molecule type" value="Genomic_DNA"/>
</dbReference>
<dbReference type="InterPro" id="IPR031552">
    <property type="entry name" value="ParE-like_toxin"/>
</dbReference>
<evidence type="ECO:0000313" key="1">
    <source>
        <dbReference type="EMBL" id="HDR47117.1"/>
    </source>
</evidence>
<protein>
    <submittedName>
        <fullName evidence="1">Uncharacterized protein</fullName>
    </submittedName>
</protein>
<name>A0A831LLU3_9BACT</name>
<proteinExistence type="predicted"/>
<dbReference type="AlphaFoldDB" id="A0A831LLU3"/>
<dbReference type="Proteomes" id="UP000886162">
    <property type="component" value="Unassembled WGS sequence"/>
</dbReference>
<accession>A0A831LLU3</accession>
<comment type="caution">
    <text evidence="1">The sequence shown here is derived from an EMBL/GenBank/DDBJ whole genome shotgun (WGS) entry which is preliminary data.</text>
</comment>
<organism evidence="1">
    <name type="scientific">Geoalkalibacter subterraneus</name>
    <dbReference type="NCBI Taxonomy" id="483547"/>
    <lineage>
        <taxon>Bacteria</taxon>
        <taxon>Pseudomonadati</taxon>
        <taxon>Thermodesulfobacteriota</taxon>
        <taxon>Desulfuromonadia</taxon>
        <taxon>Desulfuromonadales</taxon>
        <taxon>Geoalkalibacteraceae</taxon>
        <taxon>Geoalkalibacter</taxon>
    </lineage>
</organism>
<sequence length="55" mass="6794">MQVWIVRHENLPVEILLKTTQYLLAYRRVQDDLELVVIGPHENYYRDLKHYLKNR</sequence>
<dbReference type="Pfam" id="PF15781">
    <property type="entry name" value="ParE-like_toxin"/>
    <property type="match status" value="1"/>
</dbReference>